<dbReference type="AlphaFoldDB" id="A0A737NX48"/>
<feature type="non-terminal residue" evidence="1">
    <location>
        <position position="81"/>
    </location>
</feature>
<gene>
    <name evidence="1" type="ORF">GND53_004479</name>
</gene>
<name>A0A737NX48_SALHO</name>
<comment type="caution">
    <text evidence="1">The sequence shown here is derived from an EMBL/GenBank/DDBJ whole genome shotgun (WGS) entry which is preliminary data.</text>
</comment>
<evidence type="ECO:0000313" key="1">
    <source>
        <dbReference type="EMBL" id="HAE8353588.1"/>
    </source>
</evidence>
<reference evidence="1" key="1">
    <citation type="journal article" date="2018" name="Genome Biol.">
        <title>SKESA: strategic k-mer extension for scrupulous assemblies.</title>
        <authorList>
            <person name="Souvorov A."/>
            <person name="Agarwala R."/>
            <person name="Lipman D.J."/>
        </authorList>
    </citation>
    <scope>NUCLEOTIDE SEQUENCE</scope>
    <source>
        <strain evidence="1">6221-69</strain>
    </source>
</reference>
<organism evidence="1">
    <name type="scientific">Salmonella enterica subsp. houtenae serovar 44:z4,z24:-</name>
    <dbReference type="NCBI Taxonomy" id="1967610"/>
    <lineage>
        <taxon>Bacteria</taxon>
        <taxon>Pseudomonadati</taxon>
        <taxon>Pseudomonadota</taxon>
        <taxon>Gammaproteobacteria</taxon>
        <taxon>Enterobacterales</taxon>
        <taxon>Enterobacteriaceae</taxon>
        <taxon>Salmonella</taxon>
    </lineage>
</organism>
<reference evidence="1" key="2">
    <citation type="submission" date="2018-07" db="EMBL/GenBank/DDBJ databases">
        <authorList>
            <consortium name="NCBI Pathogen Detection Project"/>
        </authorList>
    </citation>
    <scope>NUCLEOTIDE SEQUENCE</scope>
    <source>
        <strain evidence="1">6221-69</strain>
    </source>
</reference>
<dbReference type="EMBL" id="DAATFQ010000066">
    <property type="protein sequence ID" value="HAE8353588.1"/>
    <property type="molecule type" value="Genomic_DNA"/>
</dbReference>
<proteinExistence type="predicted"/>
<accession>A0A737NX48</accession>
<sequence length="81" mass="9432">MGYFSKRYHGCGGCRSPFSLFNFHNKTKGICPKINVLADFYYFTRIKRINYVIKDIIMSTPDYSKTPAIAVYDNRHLAVRT</sequence>
<protein>
    <submittedName>
        <fullName evidence="1">Uncharacterized protein</fullName>
    </submittedName>
</protein>